<dbReference type="EMBL" id="JBEWZI010000009">
    <property type="protein sequence ID" value="MET7014601.1"/>
    <property type="molecule type" value="Genomic_DNA"/>
</dbReference>
<keyword evidence="11" id="KW-0479">Metal-binding</keyword>
<dbReference type="PANTHER" id="PTHR42837">
    <property type="entry name" value="REGULATOR OF SIGMA-E PROTEASE RSEP"/>
    <property type="match status" value="1"/>
</dbReference>
<dbReference type="RefSeq" id="WP_354601056.1">
    <property type="nucleotide sequence ID" value="NZ_JBEWZI010000009.1"/>
</dbReference>
<dbReference type="SMART" id="SM00228">
    <property type="entry name" value="PDZ"/>
    <property type="match status" value="2"/>
</dbReference>
<dbReference type="SUPFAM" id="SSF50156">
    <property type="entry name" value="PDZ domain-like"/>
    <property type="match status" value="2"/>
</dbReference>
<keyword evidence="10 11" id="KW-0472">Membrane</keyword>
<dbReference type="InterPro" id="IPR001478">
    <property type="entry name" value="PDZ"/>
</dbReference>
<accession>A0ABV2TKZ8</accession>
<evidence type="ECO:0000313" key="14">
    <source>
        <dbReference type="Proteomes" id="UP001549691"/>
    </source>
</evidence>
<keyword evidence="6 11" id="KW-0378">Hydrolase</keyword>
<evidence type="ECO:0000256" key="6">
    <source>
        <dbReference type="ARBA" id="ARBA00022801"/>
    </source>
</evidence>
<evidence type="ECO:0000256" key="2">
    <source>
        <dbReference type="ARBA" id="ARBA00004141"/>
    </source>
</evidence>
<dbReference type="InterPro" id="IPR036034">
    <property type="entry name" value="PDZ_sf"/>
</dbReference>
<comment type="subcellular location">
    <subcellularLocation>
        <location evidence="2">Membrane</location>
        <topology evidence="2">Multi-pass membrane protein</topology>
    </subcellularLocation>
</comment>
<evidence type="ECO:0000256" key="4">
    <source>
        <dbReference type="ARBA" id="ARBA00022670"/>
    </source>
</evidence>
<comment type="similarity">
    <text evidence="3 11">Belongs to the peptidase M50B family.</text>
</comment>
<sequence>MNSAHYIFFFLLAIGILIVVHELGHYAAARLCGVKVLRFSLGFGPQILMRRVGSDQTEWSLAAVPLGGYVKMLDEREGSVNVGERHRAFNTQSLGRRSFIVAAGPLANLLLAILIYWGMACAGTRDFPAVLGPVASGSSAAQAGLVEGDRVTRFAGVEIRGWSDLKWLVVQHALDAERVKLEVQREGIGLASFDLAMQGVLIDEKAPDALKQLGVSLPAILTVPVLGRPLADSPADLAGFAEGDRVRKVDGFELGSAAEFVKIIAASPGRTLSVQVERAGKLLTLEVRPESVADKPLQGRIGIPVGMDRDAVAKSIITVRYGVLEGGVHAVSQTFSTAGFYLQAIWHIVKGNISWRNVSGPIAIADAAGQSAKAGVDAYLGLIAALSVSLGVLNLLPIPILDGGHLLYYAIERIRGRALSEGAEELSQRIGLVMLVLLMSLAFFNDFHRVFFG</sequence>
<protein>
    <recommendedName>
        <fullName evidence="11">Zinc metalloprotease</fullName>
        <ecNumber evidence="11">3.4.24.-</ecNumber>
    </recommendedName>
</protein>
<evidence type="ECO:0000256" key="5">
    <source>
        <dbReference type="ARBA" id="ARBA00022692"/>
    </source>
</evidence>
<dbReference type="InterPro" id="IPR008915">
    <property type="entry name" value="Peptidase_M50"/>
</dbReference>
<dbReference type="CDD" id="cd23081">
    <property type="entry name" value="cpPDZ_EcRseP-like"/>
    <property type="match status" value="1"/>
</dbReference>
<evidence type="ECO:0000256" key="10">
    <source>
        <dbReference type="ARBA" id="ARBA00023136"/>
    </source>
</evidence>
<dbReference type="InterPro" id="IPR004387">
    <property type="entry name" value="Pept_M50_Zn"/>
</dbReference>
<evidence type="ECO:0000256" key="1">
    <source>
        <dbReference type="ARBA" id="ARBA00001947"/>
    </source>
</evidence>
<dbReference type="InterPro" id="IPR041489">
    <property type="entry name" value="PDZ_6"/>
</dbReference>
<dbReference type="Pfam" id="PF02163">
    <property type="entry name" value="Peptidase_M50"/>
    <property type="match status" value="1"/>
</dbReference>
<feature type="domain" description="PDZ" evidence="12">
    <location>
        <begin position="211"/>
        <end position="280"/>
    </location>
</feature>
<feature type="transmembrane region" description="Helical" evidence="11">
    <location>
        <begin position="378"/>
        <end position="411"/>
    </location>
</feature>
<evidence type="ECO:0000256" key="11">
    <source>
        <dbReference type="RuleBase" id="RU362031"/>
    </source>
</evidence>
<dbReference type="Gene3D" id="2.30.42.10">
    <property type="match status" value="2"/>
</dbReference>
<dbReference type="NCBIfam" id="TIGR00054">
    <property type="entry name" value="RIP metalloprotease RseP"/>
    <property type="match status" value="1"/>
</dbReference>
<feature type="transmembrane region" description="Helical" evidence="11">
    <location>
        <begin position="99"/>
        <end position="119"/>
    </location>
</feature>
<dbReference type="Pfam" id="PF17820">
    <property type="entry name" value="PDZ_6"/>
    <property type="match status" value="1"/>
</dbReference>
<dbReference type="CDD" id="cd06163">
    <property type="entry name" value="S2P-M50_PDZ_RseP-like"/>
    <property type="match status" value="1"/>
</dbReference>
<comment type="cofactor">
    <cofactor evidence="1 11">
        <name>Zn(2+)</name>
        <dbReference type="ChEBI" id="CHEBI:29105"/>
    </cofactor>
</comment>
<evidence type="ECO:0000256" key="8">
    <source>
        <dbReference type="ARBA" id="ARBA00022989"/>
    </source>
</evidence>
<keyword evidence="8 11" id="KW-1133">Transmembrane helix</keyword>
<evidence type="ECO:0000256" key="9">
    <source>
        <dbReference type="ARBA" id="ARBA00023049"/>
    </source>
</evidence>
<feature type="domain" description="PDZ" evidence="12">
    <location>
        <begin position="115"/>
        <end position="187"/>
    </location>
</feature>
<dbReference type="PANTHER" id="PTHR42837:SF2">
    <property type="entry name" value="MEMBRANE METALLOPROTEASE ARASP2, CHLOROPLASTIC-RELATED"/>
    <property type="match status" value="1"/>
</dbReference>
<evidence type="ECO:0000259" key="12">
    <source>
        <dbReference type="SMART" id="SM00228"/>
    </source>
</evidence>
<organism evidence="13 14">
    <name type="scientific">Uliginosibacterium flavum</name>
    <dbReference type="NCBI Taxonomy" id="1396831"/>
    <lineage>
        <taxon>Bacteria</taxon>
        <taxon>Pseudomonadati</taxon>
        <taxon>Pseudomonadota</taxon>
        <taxon>Betaproteobacteria</taxon>
        <taxon>Rhodocyclales</taxon>
        <taxon>Zoogloeaceae</taxon>
        <taxon>Uliginosibacterium</taxon>
    </lineage>
</organism>
<comment type="caution">
    <text evidence="13">The sequence shown here is derived from an EMBL/GenBank/DDBJ whole genome shotgun (WGS) entry which is preliminary data.</text>
</comment>
<keyword evidence="9 11" id="KW-0482">Metalloprotease</keyword>
<keyword evidence="4" id="KW-0645">Protease</keyword>
<keyword evidence="7 11" id="KW-0862">Zinc</keyword>
<dbReference type="EC" id="3.4.24.-" evidence="11"/>
<keyword evidence="14" id="KW-1185">Reference proteome</keyword>
<feature type="transmembrane region" description="Helical" evidence="11">
    <location>
        <begin position="6"/>
        <end position="28"/>
    </location>
</feature>
<proteinExistence type="inferred from homology"/>
<evidence type="ECO:0000256" key="7">
    <source>
        <dbReference type="ARBA" id="ARBA00022833"/>
    </source>
</evidence>
<evidence type="ECO:0000256" key="3">
    <source>
        <dbReference type="ARBA" id="ARBA00007931"/>
    </source>
</evidence>
<evidence type="ECO:0000313" key="13">
    <source>
        <dbReference type="EMBL" id="MET7014601.1"/>
    </source>
</evidence>
<dbReference type="Proteomes" id="UP001549691">
    <property type="component" value="Unassembled WGS sequence"/>
</dbReference>
<reference evidence="13 14" key="1">
    <citation type="submission" date="2024-07" db="EMBL/GenBank/DDBJ databases">
        <title>Uliginosibacterium flavum JJ3220;KACC:17644.</title>
        <authorList>
            <person name="Kim M.K."/>
        </authorList>
    </citation>
    <scope>NUCLEOTIDE SEQUENCE [LARGE SCALE GENOMIC DNA]</scope>
    <source>
        <strain evidence="13 14">KACC:17644</strain>
    </source>
</reference>
<name>A0ABV2TKZ8_9RHOO</name>
<gene>
    <name evidence="13" type="primary">rseP</name>
    <name evidence="13" type="ORF">ABXR19_10415</name>
</gene>
<feature type="transmembrane region" description="Helical" evidence="11">
    <location>
        <begin position="432"/>
        <end position="452"/>
    </location>
</feature>
<keyword evidence="5 11" id="KW-0812">Transmembrane</keyword>
<dbReference type="GO" id="GO:0008237">
    <property type="term" value="F:metallopeptidase activity"/>
    <property type="evidence" value="ECO:0007669"/>
    <property type="project" value="UniProtKB-KW"/>
</dbReference>